<organism evidence="2 3">
    <name type="scientific">Phyllobacterium myrsinacearum</name>
    <dbReference type="NCBI Taxonomy" id="28101"/>
    <lineage>
        <taxon>Bacteria</taxon>
        <taxon>Pseudomonadati</taxon>
        <taxon>Pseudomonadota</taxon>
        <taxon>Alphaproteobacteria</taxon>
        <taxon>Hyphomicrobiales</taxon>
        <taxon>Phyllobacteriaceae</taxon>
        <taxon>Phyllobacterium</taxon>
    </lineage>
</organism>
<evidence type="ECO:0000259" key="1">
    <source>
        <dbReference type="PROSITE" id="PS51819"/>
    </source>
</evidence>
<accession>A0A2S9JJE7</accession>
<dbReference type="CDD" id="cd07246">
    <property type="entry name" value="VOC_like"/>
    <property type="match status" value="1"/>
</dbReference>
<proteinExistence type="predicted"/>
<evidence type="ECO:0000313" key="2">
    <source>
        <dbReference type="EMBL" id="PRD53198.1"/>
    </source>
</evidence>
<dbReference type="PROSITE" id="PS51819">
    <property type="entry name" value="VOC"/>
    <property type="match status" value="1"/>
</dbReference>
<reference evidence="2 3" key="1">
    <citation type="submission" date="2018-02" db="EMBL/GenBank/DDBJ databases">
        <title>The draft genome of Phyllobacterium myrsinacearum DSM5892.</title>
        <authorList>
            <person name="Li L."/>
            <person name="Liu L."/>
            <person name="Zhang X."/>
            <person name="Wang T."/>
        </authorList>
    </citation>
    <scope>NUCLEOTIDE SEQUENCE [LARGE SCALE GENOMIC DNA]</scope>
    <source>
        <strain evidence="2 3">DSM 5892</strain>
    </source>
</reference>
<comment type="caution">
    <text evidence="2">The sequence shown here is derived from an EMBL/GenBank/DDBJ whole genome shotgun (WGS) entry which is preliminary data.</text>
</comment>
<dbReference type="InterPro" id="IPR004360">
    <property type="entry name" value="Glyas_Fos-R_dOase_dom"/>
</dbReference>
<dbReference type="InterPro" id="IPR037523">
    <property type="entry name" value="VOC_core"/>
</dbReference>
<dbReference type="Pfam" id="PF00903">
    <property type="entry name" value="Glyoxalase"/>
    <property type="match status" value="1"/>
</dbReference>
<sequence length="149" mass="16013">MAFAPNFPPVEPHICVKGGIEAIAFYEKAFGAENTFRQLTDDGKRVLHATLSLFGGSIMLHDEFPEYKNPDGENDVLSPVTRGGASVALNINLAKPADVDAAVNRAVAAGATVIMPVEDTFWNARYGRIRDPFGHVWAFNAALEAPAGE</sequence>
<dbReference type="RefSeq" id="WP_105734205.1">
    <property type="nucleotide sequence ID" value="NZ_PVBT01000003.1"/>
</dbReference>
<dbReference type="OrthoDB" id="9806868at2"/>
<feature type="domain" description="VOC" evidence="1">
    <location>
        <begin position="6"/>
        <end position="142"/>
    </location>
</feature>
<dbReference type="Gene3D" id="3.30.720.110">
    <property type="match status" value="1"/>
</dbReference>
<gene>
    <name evidence="2" type="ORF">C5750_12445</name>
</gene>
<dbReference type="EMBL" id="PVBT01000003">
    <property type="protein sequence ID" value="PRD53198.1"/>
    <property type="molecule type" value="Genomic_DNA"/>
</dbReference>
<dbReference type="AlphaFoldDB" id="A0A2S9JJE7"/>
<dbReference type="Proteomes" id="UP000238563">
    <property type="component" value="Unassembled WGS sequence"/>
</dbReference>
<protein>
    <submittedName>
        <fullName evidence="2">VOC family protein</fullName>
    </submittedName>
</protein>
<dbReference type="SUPFAM" id="SSF54593">
    <property type="entry name" value="Glyoxalase/Bleomycin resistance protein/Dihydroxybiphenyl dioxygenase"/>
    <property type="match status" value="1"/>
</dbReference>
<name>A0A2S9JJE7_9HYPH</name>
<keyword evidence="3" id="KW-1185">Reference proteome</keyword>
<dbReference type="InterPro" id="IPR029068">
    <property type="entry name" value="Glyas_Bleomycin-R_OHBP_Dase"/>
</dbReference>
<dbReference type="Gene3D" id="3.30.720.120">
    <property type="match status" value="1"/>
</dbReference>
<evidence type="ECO:0000313" key="3">
    <source>
        <dbReference type="Proteomes" id="UP000238563"/>
    </source>
</evidence>
<dbReference type="PANTHER" id="PTHR34109:SF1">
    <property type="entry name" value="VOC DOMAIN-CONTAINING PROTEIN"/>
    <property type="match status" value="1"/>
</dbReference>
<dbReference type="PANTHER" id="PTHR34109">
    <property type="entry name" value="BNAUNNG04460D PROTEIN-RELATED"/>
    <property type="match status" value="1"/>
</dbReference>